<evidence type="ECO:0000256" key="1">
    <source>
        <dbReference type="SAM" id="SignalP"/>
    </source>
</evidence>
<gene>
    <name evidence="2" type="ORF">SAMN05661053_2353</name>
</gene>
<dbReference type="EMBL" id="UHJL01000003">
    <property type="protein sequence ID" value="SUQ24939.1"/>
    <property type="molecule type" value="Genomic_DNA"/>
</dbReference>
<keyword evidence="1" id="KW-0732">Signal</keyword>
<dbReference type="NCBIfam" id="TIGR02145">
    <property type="entry name" value="Fib_succ_major"/>
    <property type="match status" value="1"/>
</dbReference>
<dbReference type="RefSeq" id="WP_109573280.1">
    <property type="nucleotide sequence ID" value="NZ_UHJL01000003.1"/>
</dbReference>
<evidence type="ECO:0000313" key="2">
    <source>
        <dbReference type="EMBL" id="SUQ24939.1"/>
    </source>
</evidence>
<proteinExistence type="predicted"/>
<reference evidence="2 3" key="1">
    <citation type="submission" date="2017-08" db="EMBL/GenBank/DDBJ databases">
        <authorList>
            <person name="de Groot N.N."/>
        </authorList>
    </citation>
    <scope>NUCLEOTIDE SEQUENCE [LARGE SCALE GENOMIC DNA]</scope>
    <source>
        <strain evidence="2 3">HM2</strain>
    </source>
</reference>
<evidence type="ECO:0000313" key="3">
    <source>
        <dbReference type="Proteomes" id="UP000255423"/>
    </source>
</evidence>
<feature type="chain" id="PRO_5016731166" evidence="1">
    <location>
        <begin position="21"/>
        <end position="653"/>
    </location>
</feature>
<dbReference type="Proteomes" id="UP000255423">
    <property type="component" value="Unassembled WGS sequence"/>
</dbReference>
<sequence>MNFNKITLAALMALLLAACSDENKSLGSMGGAEEETAYVLNGRIGDVIPMMLRAKESGAVSGQALIALEGSIVVVFELDSVTLAKTGRSFTDSLKNKDGRFSFEDVSLQSPYVLIENQRSFDSLSCPTCRQRADWDSVYATENNVIYMEVARAIVDLRKIKEISVNSLTNKKVPLWLKYVAEGMDAATASDKAESEILESYGVYESLGAFEEGGDENSDLPFLQEMVGDLQPYSAFKVHMDLHEFYKSLLFISPKLIAKRGGAVERLYRNAEKMNNYRVGYYAKEHGFGRCAEAREGEMQSIEDYYGAPITIVCRSGKWTLGFKKMDYTKGTMTDPRDGTVYKTVTYDANGVSQTWMAENLNFADTSLIADSALKANLPGHSLCKVYDPWCKLYGRYYSWIGAMGIGEKDFRVYAVEPNGDTLFLEQQCYDAQIKECPSEDMVCANEQYRIQQHCDTLYTWSRKIPGDYDSVMDCVEEKMLKCDDHDDECLKSVKETCQSMYGGRYLPGPDWSYGYVEYMADKNKDDYQGVCPDGWRIPTADDWKKLLQIMGDAYGVDSLESGVVLYDDEATGFGMEKVVEEIFVEEETGWMSISSSWWIQFIVADAPIYSLTFYGKNAGMPLNMLGVGIGPETTFFTPVDNFYSAFVRCIKK</sequence>
<feature type="signal peptide" evidence="1">
    <location>
        <begin position="1"/>
        <end position="20"/>
    </location>
</feature>
<protein>
    <submittedName>
        <fullName evidence="2">Major paralogous domain-containing protein</fullName>
    </submittedName>
</protein>
<name>A0A380S6U5_FIBSU</name>
<organism evidence="2 3">
    <name type="scientific">Fibrobacter succinogenes</name>
    <name type="common">Bacteroides succinogenes</name>
    <dbReference type="NCBI Taxonomy" id="833"/>
    <lineage>
        <taxon>Bacteria</taxon>
        <taxon>Pseudomonadati</taxon>
        <taxon>Fibrobacterota</taxon>
        <taxon>Fibrobacteria</taxon>
        <taxon>Fibrobacterales</taxon>
        <taxon>Fibrobacteraceae</taxon>
        <taxon>Fibrobacter</taxon>
    </lineage>
</organism>
<dbReference type="AlphaFoldDB" id="A0A380S6U5"/>
<accession>A0A380S6U5</accession>
<dbReference type="InterPro" id="IPR011871">
    <property type="entry name" value="Fib_succ_major"/>
</dbReference>
<dbReference type="PROSITE" id="PS51257">
    <property type="entry name" value="PROKAR_LIPOPROTEIN"/>
    <property type="match status" value="1"/>
</dbReference>